<feature type="domain" description="AMP-binding enzyme C-terminal" evidence="4">
    <location>
        <begin position="480"/>
        <end position="553"/>
    </location>
</feature>
<dbReference type="InterPro" id="IPR025110">
    <property type="entry name" value="AMP-bd_C"/>
</dbReference>
<evidence type="ECO:0000259" key="3">
    <source>
        <dbReference type="Pfam" id="PF00501"/>
    </source>
</evidence>
<gene>
    <name evidence="5" type="ORF">QGN29_10380</name>
</gene>
<dbReference type="SUPFAM" id="SSF56801">
    <property type="entry name" value="Acetyl-CoA synthetase-like"/>
    <property type="match status" value="1"/>
</dbReference>
<dbReference type="Pfam" id="PF00501">
    <property type="entry name" value="AMP-binding"/>
    <property type="match status" value="1"/>
</dbReference>
<dbReference type="PANTHER" id="PTHR24096:SF149">
    <property type="entry name" value="AMP-BINDING DOMAIN-CONTAINING PROTEIN-RELATED"/>
    <property type="match status" value="1"/>
</dbReference>
<dbReference type="Gene3D" id="3.40.50.12780">
    <property type="entry name" value="N-terminal domain of ligase-like"/>
    <property type="match status" value="1"/>
</dbReference>
<dbReference type="InterPro" id="IPR000873">
    <property type="entry name" value="AMP-dep_synth/lig_dom"/>
</dbReference>
<dbReference type="InterPro" id="IPR020845">
    <property type="entry name" value="AMP-binding_CS"/>
</dbReference>
<keyword evidence="2" id="KW-0436">Ligase</keyword>
<name>A0AA52EG83_9PROT</name>
<evidence type="ECO:0000256" key="1">
    <source>
        <dbReference type="ARBA" id="ARBA00006432"/>
    </source>
</evidence>
<comment type="similarity">
    <text evidence="1">Belongs to the ATP-dependent AMP-binding enzyme family.</text>
</comment>
<proteinExistence type="inferred from homology"/>
<evidence type="ECO:0000256" key="2">
    <source>
        <dbReference type="ARBA" id="ARBA00022598"/>
    </source>
</evidence>
<dbReference type="PANTHER" id="PTHR24096">
    <property type="entry name" value="LONG-CHAIN-FATTY-ACID--COA LIGASE"/>
    <property type="match status" value="1"/>
</dbReference>
<dbReference type="AlphaFoldDB" id="A0AA52EG83"/>
<dbReference type="InterPro" id="IPR042099">
    <property type="entry name" value="ANL_N_sf"/>
</dbReference>
<dbReference type="PROSITE" id="PS00455">
    <property type="entry name" value="AMP_BINDING"/>
    <property type="match status" value="1"/>
</dbReference>
<organism evidence="5 6">
    <name type="scientific">Temperatibacter marinus</name>
    <dbReference type="NCBI Taxonomy" id="1456591"/>
    <lineage>
        <taxon>Bacteria</taxon>
        <taxon>Pseudomonadati</taxon>
        <taxon>Pseudomonadota</taxon>
        <taxon>Alphaproteobacteria</taxon>
        <taxon>Kordiimonadales</taxon>
        <taxon>Temperatibacteraceae</taxon>
        <taxon>Temperatibacter</taxon>
    </lineage>
</organism>
<evidence type="ECO:0000313" key="5">
    <source>
        <dbReference type="EMBL" id="WND01954.1"/>
    </source>
</evidence>
<dbReference type="GO" id="GO:0016405">
    <property type="term" value="F:CoA-ligase activity"/>
    <property type="evidence" value="ECO:0007669"/>
    <property type="project" value="TreeGrafter"/>
</dbReference>
<dbReference type="RefSeq" id="WP_310797784.1">
    <property type="nucleotide sequence ID" value="NZ_CP123872.1"/>
</dbReference>
<protein>
    <submittedName>
        <fullName evidence="5">AMP-binding protein</fullName>
    </submittedName>
</protein>
<dbReference type="Proteomes" id="UP001268683">
    <property type="component" value="Chromosome"/>
</dbReference>
<feature type="domain" description="AMP-dependent synthetase/ligase" evidence="3">
    <location>
        <begin position="33"/>
        <end position="429"/>
    </location>
</feature>
<dbReference type="InterPro" id="IPR045851">
    <property type="entry name" value="AMP-bd_C_sf"/>
</dbReference>
<keyword evidence="6" id="KW-1185">Reference proteome</keyword>
<dbReference type="Gene3D" id="3.30.300.30">
    <property type="match status" value="1"/>
</dbReference>
<evidence type="ECO:0000259" key="4">
    <source>
        <dbReference type="Pfam" id="PF13193"/>
    </source>
</evidence>
<sequence length="569" mass="62741">MNIENGVYKSALEYGQEDRLCNTLGELVDLIVEEHKDNKAFSCVLPTGHVADMTYAELGRASDALACYLRQDLGLERGDTVALMSPNIMSYPIVAFGVFKAGLKLTNINPLYTSEEANHQLKDSQAKVMFVIDVFGDRLAKATEGSNVSEVVSLSLTDMYSWVPRTLLNFALKYLKKIIPTPTVSFCDSFMGALVKGQKHMNAGKCVKDFRDGQTADETAVFQYTGGTTGKSKGAELTHDNLVSNISQANKKNLDVLKDEDHTLMLVLPLYHVYAFAVGFVSSLKTGTHIVLVPVPRPMSNIKKVFDKFDISVFPSVNTLYLGLLHEPWFRENPPKSLKYCFSGAAPLQPAVAQEWKEFTGCDIYEGYGLTEGTCIVSSMDFKAAPVKGSVGQLIPGTSARIVDNGKDMPIGEKGELWLAGPQIMKGYLNRPEVNAESFEGEWLKTGDVAQFDEEGNLYIVDRIKDLVIVSGFNVFPTDLEACMTQFEMIDDAAVVGVPDDETGERLIAYVIPKGEGVTAEAIIEECRKHLTGYKVPKTIRFVDEMPKSPVGKVLRRELRDKAIAEECK</sequence>
<dbReference type="KEGG" id="tmk:QGN29_10380"/>
<reference evidence="5" key="1">
    <citation type="submission" date="2023-04" db="EMBL/GenBank/DDBJ databases">
        <title>Complete genome sequence of Temperatibacter marinus.</title>
        <authorList>
            <person name="Rong J.-C."/>
            <person name="Yi M.-L."/>
            <person name="Zhao Q."/>
        </authorList>
    </citation>
    <scope>NUCLEOTIDE SEQUENCE</scope>
    <source>
        <strain evidence="5">NBRC 110045</strain>
    </source>
</reference>
<accession>A0AA52EG83</accession>
<dbReference type="Pfam" id="PF13193">
    <property type="entry name" value="AMP-binding_C"/>
    <property type="match status" value="1"/>
</dbReference>
<dbReference type="EMBL" id="CP123872">
    <property type="protein sequence ID" value="WND01954.1"/>
    <property type="molecule type" value="Genomic_DNA"/>
</dbReference>
<evidence type="ECO:0000313" key="6">
    <source>
        <dbReference type="Proteomes" id="UP001268683"/>
    </source>
</evidence>